<protein>
    <submittedName>
        <fullName evidence="1">Uncharacterized protein</fullName>
    </submittedName>
</protein>
<sequence length="64" mass="7388">MTVGGSNNNLMWLDGASLMLSWDYYTYSRHLLERRRSVIGDILQCRLANRIDSRLNKPSDKTKG</sequence>
<evidence type="ECO:0000313" key="1">
    <source>
        <dbReference type="EMBL" id="CDT85773.1"/>
    </source>
</evidence>
<dbReference type="Proteomes" id="UP000041625">
    <property type="component" value="Unassembled WGS sequence"/>
</dbReference>
<evidence type="ECO:0000313" key="2">
    <source>
        <dbReference type="Proteomes" id="UP000041625"/>
    </source>
</evidence>
<dbReference type="EMBL" id="CCKJ01000042">
    <property type="protein sequence ID" value="CDT85773.1"/>
    <property type="molecule type" value="Genomic_DNA"/>
</dbReference>
<organism evidence="1 2">
    <name type="scientific">Vibrio coralliirubri</name>
    <dbReference type="NCBI Taxonomy" id="1516159"/>
    <lineage>
        <taxon>Bacteria</taxon>
        <taxon>Pseudomonadati</taxon>
        <taxon>Pseudomonadota</taxon>
        <taxon>Gammaproteobacteria</taxon>
        <taxon>Vibrionales</taxon>
        <taxon>Vibrionaceae</taxon>
        <taxon>Vibrio</taxon>
    </lineage>
</organism>
<dbReference type="AlphaFoldDB" id="A0AA87C2P7"/>
<name>A0AA87C2P7_9VIBR</name>
<comment type="caution">
    <text evidence="1">The sequence shown here is derived from an EMBL/GenBank/DDBJ whole genome shotgun (WGS) entry which is preliminary data.</text>
</comment>
<reference evidence="1 2" key="1">
    <citation type="submission" date="2014-06" db="EMBL/GenBank/DDBJ databases">
        <authorList>
            <person name="Le Roux F."/>
        </authorList>
    </citation>
    <scope>NUCLEOTIDE SEQUENCE [LARGE SCALE GENOMIC DNA]</scope>
    <source>
        <strain evidence="1 2">J2-31</strain>
    </source>
</reference>
<accession>A0AA87C2P7</accession>
<gene>
    <name evidence="1" type="ORF">VCR31J2_1360334</name>
</gene>
<keyword evidence="2" id="KW-1185">Reference proteome</keyword>
<proteinExistence type="predicted"/>